<evidence type="ECO:0000313" key="3">
    <source>
        <dbReference type="Proteomes" id="UP001266357"/>
    </source>
</evidence>
<organism evidence="2 3">
    <name type="scientific">Thalassotalea castellviae</name>
    <dbReference type="NCBI Taxonomy" id="3075612"/>
    <lineage>
        <taxon>Bacteria</taxon>
        <taxon>Pseudomonadati</taxon>
        <taxon>Pseudomonadota</taxon>
        <taxon>Gammaproteobacteria</taxon>
        <taxon>Alteromonadales</taxon>
        <taxon>Colwelliaceae</taxon>
        <taxon>Thalassotalea</taxon>
    </lineage>
</organism>
<proteinExistence type="predicted"/>
<keyword evidence="3" id="KW-1185">Reference proteome</keyword>
<keyword evidence="1" id="KW-0732">Signal</keyword>
<evidence type="ECO:0000256" key="1">
    <source>
        <dbReference type="SAM" id="SignalP"/>
    </source>
</evidence>
<dbReference type="Pfam" id="PF11101">
    <property type="entry name" value="DUF2884"/>
    <property type="match status" value="1"/>
</dbReference>
<dbReference type="Proteomes" id="UP001266357">
    <property type="component" value="Unassembled WGS sequence"/>
</dbReference>
<name>A0ABU2ZXZ3_9GAMM</name>
<feature type="chain" id="PRO_5047336860" evidence="1">
    <location>
        <begin position="19"/>
        <end position="266"/>
    </location>
</feature>
<accession>A0ABU2ZXZ3</accession>
<protein>
    <submittedName>
        <fullName evidence="2">DUF2884 family protein</fullName>
    </submittedName>
</protein>
<sequence length="266" mass="29975">MKSLLATAVLLSTTTAFAHDTSFSSDSCNIELNAGVKINKNFIEFTKNDQALYKIINNEILIVNGKEVELNDYQQSLVLEYSTSIRSVLPEAKELAFDAIEIAVEGVNLAFNELLGENNDVGEDLTEHLYGIRDEVDRRFASENEFYIDEHGDFADDFFNEELEQRIEAAVEDTIQNSLGSLLIAVGQEMLFAGGDMEAFEARMENFGEQIERDIEYRAEKLEKRGEALCHTVYKIDGIETQLSQSIDELSDFNVIDADLDKRNKA</sequence>
<feature type="signal peptide" evidence="1">
    <location>
        <begin position="1"/>
        <end position="18"/>
    </location>
</feature>
<dbReference type="EMBL" id="JAVRIF010000001">
    <property type="protein sequence ID" value="MDT0602420.1"/>
    <property type="molecule type" value="Genomic_DNA"/>
</dbReference>
<reference evidence="2 3" key="1">
    <citation type="submission" date="2023-09" db="EMBL/GenBank/DDBJ databases">
        <authorList>
            <person name="Rey-Velasco X."/>
        </authorList>
    </citation>
    <scope>NUCLEOTIDE SEQUENCE [LARGE SCALE GENOMIC DNA]</scope>
    <source>
        <strain evidence="2 3">W431</strain>
    </source>
</reference>
<dbReference type="RefSeq" id="WP_311576609.1">
    <property type="nucleotide sequence ID" value="NZ_JAVRIF010000001.1"/>
</dbReference>
<dbReference type="InterPro" id="IPR021307">
    <property type="entry name" value="DUF2884"/>
</dbReference>
<evidence type="ECO:0000313" key="2">
    <source>
        <dbReference type="EMBL" id="MDT0602420.1"/>
    </source>
</evidence>
<gene>
    <name evidence="2" type="ORF">RM573_02320</name>
</gene>
<comment type="caution">
    <text evidence="2">The sequence shown here is derived from an EMBL/GenBank/DDBJ whole genome shotgun (WGS) entry which is preliminary data.</text>
</comment>